<dbReference type="RefSeq" id="WP_147273827.1">
    <property type="nucleotide sequence ID" value="NZ_QPJW01000001.1"/>
</dbReference>
<evidence type="ECO:0000313" key="1">
    <source>
        <dbReference type="EMBL" id="RCX22898.1"/>
    </source>
</evidence>
<keyword evidence="2" id="KW-1185">Reference proteome</keyword>
<evidence type="ECO:0000313" key="2">
    <source>
        <dbReference type="Proteomes" id="UP000253090"/>
    </source>
</evidence>
<accession>A0A369BQG4</accession>
<name>A0A369BQG4_9BACL</name>
<organism evidence="1 2">
    <name type="scientific">Fontibacillus phaseoli</name>
    <dbReference type="NCBI Taxonomy" id="1416533"/>
    <lineage>
        <taxon>Bacteria</taxon>
        <taxon>Bacillati</taxon>
        <taxon>Bacillota</taxon>
        <taxon>Bacilli</taxon>
        <taxon>Bacillales</taxon>
        <taxon>Paenibacillaceae</taxon>
        <taxon>Fontibacillus</taxon>
    </lineage>
</organism>
<dbReference type="Proteomes" id="UP000253090">
    <property type="component" value="Unassembled WGS sequence"/>
</dbReference>
<evidence type="ECO:0008006" key="3">
    <source>
        <dbReference type="Google" id="ProtNLM"/>
    </source>
</evidence>
<gene>
    <name evidence="1" type="ORF">DFP94_101487</name>
</gene>
<proteinExistence type="predicted"/>
<dbReference type="EMBL" id="QPJW01000001">
    <property type="protein sequence ID" value="RCX22898.1"/>
    <property type="molecule type" value="Genomic_DNA"/>
</dbReference>
<dbReference type="AlphaFoldDB" id="A0A369BQG4"/>
<dbReference type="OrthoDB" id="2665391at2"/>
<reference evidence="1 2" key="1">
    <citation type="submission" date="2018-07" db="EMBL/GenBank/DDBJ databases">
        <title>Genomic Encyclopedia of Type Strains, Phase III (KMG-III): the genomes of soil and plant-associated and newly described type strains.</title>
        <authorList>
            <person name="Whitman W."/>
        </authorList>
    </citation>
    <scope>NUCLEOTIDE SEQUENCE [LARGE SCALE GENOMIC DNA]</scope>
    <source>
        <strain evidence="1 2">CECT 8333</strain>
    </source>
</reference>
<sequence length="90" mass="10242">MRRELGRCRLGVVLDEIGWSQQDLSDYSAVPKSVISRALSEEPDQKRKISLRDAIAITDAIYVVTGKYYHPRELYEGTLMPPSRRSEGES</sequence>
<protein>
    <recommendedName>
        <fullName evidence="3">Cro/C1-type helix-turn-helix DNA-binding protein</fullName>
    </recommendedName>
</protein>
<comment type="caution">
    <text evidence="1">The sequence shown here is derived from an EMBL/GenBank/DDBJ whole genome shotgun (WGS) entry which is preliminary data.</text>
</comment>